<evidence type="ECO:0000256" key="1">
    <source>
        <dbReference type="ARBA" id="ARBA00004370"/>
    </source>
</evidence>
<feature type="transmembrane region" description="Helical" evidence="8">
    <location>
        <begin position="49"/>
        <end position="68"/>
    </location>
</feature>
<dbReference type="Proteomes" id="UP000671995">
    <property type="component" value="Chromosome"/>
</dbReference>
<evidence type="ECO:0000256" key="7">
    <source>
        <dbReference type="ARBA" id="ARBA00023306"/>
    </source>
</evidence>
<evidence type="ECO:0000256" key="4">
    <source>
        <dbReference type="ARBA" id="ARBA00022692"/>
    </source>
</evidence>
<proteinExistence type="predicted"/>
<sequence length="299" mass="33397">MSDVRFASFAAPGAKRQTFGSLSYAHKDAVLDEDKISPEKIEDKKHISALKIIFIILCFCLLLEGLAYKIVLPLMRYPAIEFSGIKNYTEQELRAVIYSGQKSSWLNFDTGRAAAALSSLSAVESVSVSKHFPDTISVSVTERSPVALTFITMDGRSVPVQIDKNGVLFSPNAESPVSDRTIPIVSGLPVEHLTDGMRIPQKYRRLIDQISDIRKLSQKYFAAISEICVVPKEYGNYELVLYPVGSRTRVLTDRSLSEEALQYMMVVLDIVKSLDSGVSEIDLRYGSVSYRTDGRWRRP</sequence>
<evidence type="ECO:0000313" key="10">
    <source>
        <dbReference type="EMBL" id="QTQ12071.1"/>
    </source>
</evidence>
<dbReference type="Pfam" id="PF08478">
    <property type="entry name" value="POTRA_1"/>
    <property type="match status" value="1"/>
</dbReference>
<reference evidence="10" key="2">
    <citation type="journal article" date="2021" name="Microbiol. Resour. Announc.">
        <title>Complete Genome Sequences of Three Human Oral Treponema parvum Isolates.</title>
        <authorList>
            <person name="Zeng H."/>
            <person name="Watt R.M."/>
        </authorList>
    </citation>
    <scope>NUCLEOTIDE SEQUENCE</scope>
    <source>
        <strain evidence="10">ATCC 700773</strain>
    </source>
</reference>
<keyword evidence="7" id="KW-0131">Cell cycle</keyword>
<keyword evidence="4 8" id="KW-0812">Transmembrane</keyword>
<dbReference type="PANTHER" id="PTHR37820">
    <property type="entry name" value="CELL DIVISION PROTEIN DIVIB"/>
    <property type="match status" value="1"/>
</dbReference>
<organism evidence="10 11">
    <name type="scientific">Treponema parvum</name>
    <dbReference type="NCBI Taxonomy" id="138851"/>
    <lineage>
        <taxon>Bacteria</taxon>
        <taxon>Pseudomonadati</taxon>
        <taxon>Spirochaetota</taxon>
        <taxon>Spirochaetia</taxon>
        <taxon>Spirochaetales</taxon>
        <taxon>Treponemataceae</taxon>
        <taxon>Treponema</taxon>
    </lineage>
</organism>
<evidence type="ECO:0000313" key="11">
    <source>
        <dbReference type="Proteomes" id="UP000671995"/>
    </source>
</evidence>
<dbReference type="PROSITE" id="PS51779">
    <property type="entry name" value="POTRA"/>
    <property type="match status" value="1"/>
</dbReference>
<evidence type="ECO:0000259" key="9">
    <source>
        <dbReference type="PROSITE" id="PS51779"/>
    </source>
</evidence>
<keyword evidence="5 8" id="KW-1133">Transmembrane helix</keyword>
<comment type="subcellular location">
    <subcellularLocation>
        <location evidence="1">Membrane</location>
    </subcellularLocation>
</comment>
<keyword evidence="6 8" id="KW-0472">Membrane</keyword>
<evidence type="ECO:0000256" key="8">
    <source>
        <dbReference type="SAM" id="Phobius"/>
    </source>
</evidence>
<feature type="domain" description="POTRA" evidence="9">
    <location>
        <begin position="75"/>
        <end position="143"/>
    </location>
</feature>
<protein>
    <submittedName>
        <fullName evidence="10">FtsQ-type POTRA domain-containing protein</fullName>
    </submittedName>
</protein>
<dbReference type="Gene3D" id="3.10.20.310">
    <property type="entry name" value="membrane protein fhac"/>
    <property type="match status" value="1"/>
</dbReference>
<accession>A0A975F025</accession>
<reference evidence="10" key="1">
    <citation type="submission" date="2020-05" db="EMBL/GenBank/DDBJ databases">
        <authorList>
            <person name="Zeng H."/>
            <person name="Chan Y.K."/>
            <person name="Watt R.M."/>
        </authorList>
    </citation>
    <scope>NUCLEOTIDE SEQUENCE</scope>
    <source>
        <strain evidence="10">ATCC 700773</strain>
    </source>
</reference>
<keyword evidence="2" id="KW-1003">Cell membrane</keyword>
<dbReference type="PANTHER" id="PTHR37820:SF1">
    <property type="entry name" value="CELL DIVISION PROTEIN FTSQ"/>
    <property type="match status" value="1"/>
</dbReference>
<evidence type="ECO:0000256" key="3">
    <source>
        <dbReference type="ARBA" id="ARBA00022618"/>
    </source>
</evidence>
<evidence type="ECO:0000256" key="6">
    <source>
        <dbReference type="ARBA" id="ARBA00023136"/>
    </source>
</evidence>
<dbReference type="InterPro" id="IPR013685">
    <property type="entry name" value="POTRA_FtsQ_type"/>
</dbReference>
<dbReference type="AlphaFoldDB" id="A0A975F025"/>
<dbReference type="InterPro" id="IPR050487">
    <property type="entry name" value="FtsQ_DivIB"/>
</dbReference>
<dbReference type="RefSeq" id="WP_210116785.1">
    <property type="nucleotide sequence ID" value="NZ_CP054257.1"/>
</dbReference>
<dbReference type="GO" id="GO:0005886">
    <property type="term" value="C:plasma membrane"/>
    <property type="evidence" value="ECO:0007669"/>
    <property type="project" value="TreeGrafter"/>
</dbReference>
<name>A0A975F025_9SPIR</name>
<dbReference type="InterPro" id="IPR034746">
    <property type="entry name" value="POTRA"/>
</dbReference>
<gene>
    <name evidence="10" type="ORF">HRI96_07615</name>
</gene>
<keyword evidence="3" id="KW-0132">Cell division</keyword>
<evidence type="ECO:0000256" key="2">
    <source>
        <dbReference type="ARBA" id="ARBA00022475"/>
    </source>
</evidence>
<evidence type="ECO:0000256" key="5">
    <source>
        <dbReference type="ARBA" id="ARBA00022989"/>
    </source>
</evidence>
<dbReference type="GO" id="GO:0051301">
    <property type="term" value="P:cell division"/>
    <property type="evidence" value="ECO:0007669"/>
    <property type="project" value="UniProtKB-KW"/>
</dbReference>
<dbReference type="EMBL" id="CP054257">
    <property type="protein sequence ID" value="QTQ12071.1"/>
    <property type="molecule type" value="Genomic_DNA"/>
</dbReference>